<proteinExistence type="predicted"/>
<dbReference type="InterPro" id="IPR013783">
    <property type="entry name" value="Ig-like_fold"/>
</dbReference>
<dbReference type="SUPFAM" id="SSF48726">
    <property type="entry name" value="Immunoglobulin"/>
    <property type="match status" value="1"/>
</dbReference>
<dbReference type="InterPro" id="IPR015631">
    <property type="entry name" value="CD2/SLAM_rcpt"/>
</dbReference>
<feature type="compositionally biased region" description="Basic and acidic residues" evidence="5">
    <location>
        <begin position="287"/>
        <end position="309"/>
    </location>
</feature>
<keyword evidence="2" id="KW-0732">Signal</keyword>
<evidence type="ECO:0000256" key="3">
    <source>
        <dbReference type="ARBA" id="ARBA00023136"/>
    </source>
</evidence>
<accession>A0A8J4U0P3</accession>
<feature type="region of interest" description="Disordered" evidence="5">
    <location>
        <begin position="272"/>
        <end position="309"/>
    </location>
</feature>
<keyword evidence="3 6" id="KW-0472">Membrane</keyword>
<comment type="caution">
    <text evidence="7">The sequence shown here is derived from an EMBL/GenBank/DDBJ whole genome shotgun (WGS) entry which is preliminary data.</text>
</comment>
<feature type="transmembrane region" description="Helical" evidence="6">
    <location>
        <begin position="197"/>
        <end position="219"/>
    </location>
</feature>
<evidence type="ECO:0000256" key="1">
    <source>
        <dbReference type="ARBA" id="ARBA00004370"/>
    </source>
</evidence>
<dbReference type="Gene3D" id="2.60.40.10">
    <property type="entry name" value="Immunoglobulins"/>
    <property type="match status" value="1"/>
</dbReference>
<reference evidence="7" key="1">
    <citation type="submission" date="2020-07" db="EMBL/GenBank/DDBJ databases">
        <title>Clarias magur genome sequencing, assembly and annotation.</title>
        <authorList>
            <person name="Kushwaha B."/>
            <person name="Kumar R."/>
            <person name="Das P."/>
            <person name="Joshi C.G."/>
            <person name="Kumar D."/>
            <person name="Nagpure N.S."/>
            <person name="Pandey M."/>
            <person name="Agarwal S."/>
            <person name="Srivastava S."/>
            <person name="Singh M."/>
            <person name="Sahoo L."/>
            <person name="Jayasankar P."/>
            <person name="Meher P.K."/>
            <person name="Koringa P.G."/>
            <person name="Iquebal M.A."/>
            <person name="Das S.P."/>
            <person name="Bit A."/>
            <person name="Patnaik S."/>
            <person name="Patel N."/>
            <person name="Shah T.M."/>
            <person name="Hinsu A."/>
            <person name="Jena J.K."/>
        </authorList>
    </citation>
    <scope>NUCLEOTIDE SEQUENCE</scope>
    <source>
        <strain evidence="7">CIFAMagur01</strain>
        <tissue evidence="7">Testis</tissue>
    </source>
</reference>
<dbReference type="InterPro" id="IPR036179">
    <property type="entry name" value="Ig-like_dom_sf"/>
</dbReference>
<dbReference type="PANTHER" id="PTHR12080">
    <property type="entry name" value="SIGNALING LYMPHOCYTIC ACTIVATION MOLECULE"/>
    <property type="match status" value="1"/>
</dbReference>
<evidence type="ECO:0000256" key="6">
    <source>
        <dbReference type="SAM" id="Phobius"/>
    </source>
</evidence>
<evidence type="ECO:0000313" key="8">
    <source>
        <dbReference type="Proteomes" id="UP000727407"/>
    </source>
</evidence>
<name>A0A8J4U0P3_CLAMG</name>
<dbReference type="GO" id="GO:0016020">
    <property type="term" value="C:membrane"/>
    <property type="evidence" value="ECO:0007669"/>
    <property type="project" value="UniProtKB-SubCell"/>
</dbReference>
<protein>
    <submittedName>
        <fullName evidence="7">CD48 antigen-like</fullName>
    </submittedName>
</protein>
<feature type="non-terminal residue" evidence="7">
    <location>
        <position position="309"/>
    </location>
</feature>
<dbReference type="OrthoDB" id="8955135at2759"/>
<dbReference type="Proteomes" id="UP000727407">
    <property type="component" value="Unassembled WGS sequence"/>
</dbReference>
<evidence type="ECO:0000256" key="4">
    <source>
        <dbReference type="ARBA" id="ARBA00023180"/>
    </source>
</evidence>
<feature type="compositionally biased region" description="Polar residues" evidence="5">
    <location>
        <begin position="274"/>
        <end position="284"/>
    </location>
</feature>
<keyword evidence="4" id="KW-0325">Glycoprotein</keyword>
<dbReference type="AlphaFoldDB" id="A0A8J4U0P3"/>
<evidence type="ECO:0000256" key="5">
    <source>
        <dbReference type="SAM" id="MobiDB-lite"/>
    </source>
</evidence>
<sequence>CDPVYKLVNSAVQLDVPKKIVDDDLTWIFNQSENIVKYTGRLRVLGRFAGRVKFDEETHSLTLYSVQKNDSGLYQAEYSGVKKEIGATYQIHVLDPVSKPVFNISCLRSKNTSNVTFTCEAQELKITSDCYNDNCDIKKETITGHPFLFLSLYISNNLIICNHSNPVSWENTAVERKTKEQHCHSAEFPPDPEGPGIILPVIIIAIFLLAILLLVIFFWQKKRKTRDSVNTVYEAVDPVMKEENNAQSVEMSERPEHPGTLYCTVGKPAEAFSNDESTVRTANPGNKEMRRMRSEENRDDRNLCDIPDK</sequence>
<keyword evidence="8" id="KW-1185">Reference proteome</keyword>
<keyword evidence="6" id="KW-1133">Transmembrane helix</keyword>
<keyword evidence="6" id="KW-0812">Transmembrane</keyword>
<organism evidence="7 8">
    <name type="scientific">Clarias magur</name>
    <name type="common">Asian catfish</name>
    <name type="synonym">Macropteronotus magur</name>
    <dbReference type="NCBI Taxonomy" id="1594786"/>
    <lineage>
        <taxon>Eukaryota</taxon>
        <taxon>Metazoa</taxon>
        <taxon>Chordata</taxon>
        <taxon>Craniata</taxon>
        <taxon>Vertebrata</taxon>
        <taxon>Euteleostomi</taxon>
        <taxon>Actinopterygii</taxon>
        <taxon>Neopterygii</taxon>
        <taxon>Teleostei</taxon>
        <taxon>Ostariophysi</taxon>
        <taxon>Siluriformes</taxon>
        <taxon>Clariidae</taxon>
        <taxon>Clarias</taxon>
    </lineage>
</organism>
<evidence type="ECO:0000313" key="7">
    <source>
        <dbReference type="EMBL" id="KAF5888470.1"/>
    </source>
</evidence>
<dbReference type="EMBL" id="QNUK01000980">
    <property type="protein sequence ID" value="KAF5888470.1"/>
    <property type="molecule type" value="Genomic_DNA"/>
</dbReference>
<gene>
    <name evidence="7" type="ORF">DAT39_021809</name>
</gene>
<evidence type="ECO:0000256" key="2">
    <source>
        <dbReference type="ARBA" id="ARBA00022729"/>
    </source>
</evidence>
<dbReference type="PANTHER" id="PTHR12080:SF56">
    <property type="entry name" value="NATURAL KILLER CELL RECEPTOR 2B4"/>
    <property type="match status" value="1"/>
</dbReference>
<comment type="subcellular location">
    <subcellularLocation>
        <location evidence="1">Membrane</location>
    </subcellularLocation>
</comment>
<feature type="non-terminal residue" evidence="7">
    <location>
        <position position="1"/>
    </location>
</feature>